<keyword evidence="2" id="KW-0732">Signal</keyword>
<dbReference type="InterPro" id="IPR003877">
    <property type="entry name" value="SPRY_dom"/>
</dbReference>
<evidence type="ECO:0000313" key="4">
    <source>
        <dbReference type="EMBL" id="KAL3126027.1"/>
    </source>
</evidence>
<organism evidence="4 5">
    <name type="scientific">Heterodera trifolii</name>
    <dbReference type="NCBI Taxonomy" id="157864"/>
    <lineage>
        <taxon>Eukaryota</taxon>
        <taxon>Metazoa</taxon>
        <taxon>Ecdysozoa</taxon>
        <taxon>Nematoda</taxon>
        <taxon>Chromadorea</taxon>
        <taxon>Rhabditida</taxon>
        <taxon>Tylenchina</taxon>
        <taxon>Tylenchomorpha</taxon>
        <taxon>Tylenchoidea</taxon>
        <taxon>Heteroderidae</taxon>
        <taxon>Heteroderinae</taxon>
        <taxon>Heterodera</taxon>
    </lineage>
</organism>
<dbReference type="EMBL" id="JBICBT010000011">
    <property type="protein sequence ID" value="KAL3126027.1"/>
    <property type="molecule type" value="Genomic_DNA"/>
</dbReference>
<dbReference type="Proteomes" id="UP001620626">
    <property type="component" value="Unassembled WGS sequence"/>
</dbReference>
<feature type="signal peptide" evidence="2">
    <location>
        <begin position="1"/>
        <end position="24"/>
    </location>
</feature>
<dbReference type="CDD" id="cd12885">
    <property type="entry name" value="SPRY_RanBP_like"/>
    <property type="match status" value="1"/>
</dbReference>
<keyword evidence="5" id="KW-1185">Reference proteome</keyword>
<evidence type="ECO:0000313" key="5">
    <source>
        <dbReference type="Proteomes" id="UP001620626"/>
    </source>
</evidence>
<evidence type="ECO:0000256" key="2">
    <source>
        <dbReference type="SAM" id="SignalP"/>
    </source>
</evidence>
<accession>A0ABD2MFL3</accession>
<dbReference type="InterPro" id="IPR013320">
    <property type="entry name" value="ConA-like_dom_sf"/>
</dbReference>
<protein>
    <recommendedName>
        <fullName evidence="3">B30.2/SPRY domain-containing protein</fullName>
    </recommendedName>
</protein>
<sequence>MATFNVAHLITLIGVGLCASSVGAADEQQNQKKTQNGGGDLKHLFGSADVFTELRDKQNAMAEKMSGIEAKLEKQVENGGGTLALMTMLTSNRLEKEIEDGMRENRNAMAEKMSGIEAKLEKQIENEMRNTQNLLSTKLENAFITLRDNQNASVTKLENRIENGIRANQNALSQKVSGTEAKLEKQIQNVFTKLRDNQNASVTKLENRIENGMRENRNAMAEKMSGIEAKLEKQIERVFTGLRDNQNGLTTKLEKEIRDNQKALSLVKNMATLELFHSHLPIYRWNASYCGYGIVINESANAIWRNATRYFLYHSCRAEPIKMLSSGHIGIIYTEYRILADEGPISIGLSTKEMPVASSVVGRDGVSFGYGHFGKIASKNANGSKVNIRDNVPSFRIGDDVGCGLNWATRQVFFTKNGQRLNITNMYVDEGTADLYPTVTLSNHKEAAVEANFGPNFKYELSKEF</sequence>
<gene>
    <name evidence="4" type="ORF">niasHT_003624</name>
</gene>
<dbReference type="SUPFAM" id="SSF49899">
    <property type="entry name" value="Concanavalin A-like lectins/glucanases"/>
    <property type="match status" value="1"/>
</dbReference>
<evidence type="ECO:0000259" key="3">
    <source>
        <dbReference type="PROSITE" id="PS50188"/>
    </source>
</evidence>
<dbReference type="InterPro" id="IPR043136">
    <property type="entry name" value="B30.2/SPRY_sf"/>
</dbReference>
<feature type="coiled-coil region" evidence="1">
    <location>
        <begin position="195"/>
        <end position="222"/>
    </location>
</feature>
<proteinExistence type="predicted"/>
<dbReference type="PROSITE" id="PS50188">
    <property type="entry name" value="B302_SPRY"/>
    <property type="match status" value="1"/>
</dbReference>
<feature type="chain" id="PRO_5044790795" description="B30.2/SPRY domain-containing protein" evidence="2">
    <location>
        <begin position="25"/>
        <end position="465"/>
    </location>
</feature>
<dbReference type="InterPro" id="IPR001870">
    <property type="entry name" value="B30.2/SPRY"/>
</dbReference>
<dbReference type="SMART" id="SM00449">
    <property type="entry name" value="SPRY"/>
    <property type="match status" value="1"/>
</dbReference>
<reference evidence="4 5" key="1">
    <citation type="submission" date="2024-10" db="EMBL/GenBank/DDBJ databases">
        <authorList>
            <person name="Kim D."/>
        </authorList>
    </citation>
    <scope>NUCLEOTIDE SEQUENCE [LARGE SCALE GENOMIC DNA]</scope>
    <source>
        <strain evidence="4">BH-2024</strain>
    </source>
</reference>
<dbReference type="AlphaFoldDB" id="A0ABD2MFL3"/>
<dbReference type="Pfam" id="PF00622">
    <property type="entry name" value="SPRY"/>
    <property type="match status" value="1"/>
</dbReference>
<name>A0ABD2MFL3_9BILA</name>
<comment type="caution">
    <text evidence="4">The sequence shown here is derived from an EMBL/GenBank/DDBJ whole genome shotgun (WGS) entry which is preliminary data.</text>
</comment>
<evidence type="ECO:0000256" key="1">
    <source>
        <dbReference type="SAM" id="Coils"/>
    </source>
</evidence>
<dbReference type="Gene3D" id="2.60.120.920">
    <property type="match status" value="1"/>
</dbReference>
<keyword evidence="1" id="KW-0175">Coiled coil</keyword>
<feature type="domain" description="B30.2/SPRY" evidence="3">
    <location>
        <begin position="262"/>
        <end position="458"/>
    </location>
</feature>
<dbReference type="InterPro" id="IPR044736">
    <property type="entry name" value="Gid1/RanBPM/SPLA_SPRY"/>
</dbReference>